<dbReference type="GO" id="GO:0071880">
    <property type="term" value="P:adenylate cyclase-activating adrenergic receptor signaling pathway"/>
    <property type="evidence" value="ECO:0007669"/>
    <property type="project" value="TreeGrafter"/>
</dbReference>
<sequence length="478" mass="53445">MENVTDYFEILGNVTTENGISTGYISISVDPLFTPSEEIYSLPIKIIICVVLSIIIMVTIAGNVFVIAAILLEKSLRGVSNYLIMSLAVTDLMVAILVMPISVVHEVTPDWNFGGAICDMWISFDVLCCTASILHLVAIAFDRYWAVSNIDYIRRRCAKLIGFMVVAVWVVAVSISIPPLFGWKDDNDPNITKRCLISQDLGYTIFSTLGAFYFPLILMLVLNIKIYVAARTRIRKKGFYGYRRPVPVSAITVTMTEGQNLSPNSSGSDISHERYSAYNGSCMNMNELTRVNSVMELTDERESAIQTSPTTATTIATPASSTLTLSAPTGRTKLAETSVNQLSVPSGPKGSSGCRNLISSKNQRQSANGHVKRLRQRERERVKKEKIEMKRERKAARVIAIITGGFMACWLPFFMVALIGPFCKEYCYFPPVLMSLFLWLGYLNSLLNPIIYTIFNPSFRTAFKKLIYGKYRMRSQCR</sequence>
<evidence type="ECO:0000256" key="6">
    <source>
        <dbReference type="ARBA" id="ARBA00023136"/>
    </source>
</evidence>
<evidence type="ECO:0000256" key="7">
    <source>
        <dbReference type="ARBA" id="ARBA00023170"/>
    </source>
</evidence>
<dbReference type="PANTHER" id="PTHR24248:SF200">
    <property type="entry name" value="5-HYDROXYTRYPTAMINE RECEPTOR 1B-LIKE ISOFORM X1"/>
    <property type="match status" value="1"/>
</dbReference>
<evidence type="ECO:0000256" key="3">
    <source>
        <dbReference type="ARBA" id="ARBA00022692"/>
    </source>
</evidence>
<dbReference type="Proteomes" id="UP000515154">
    <property type="component" value="Linkage group LG10"/>
</dbReference>
<feature type="region of interest" description="Disordered" evidence="10">
    <location>
        <begin position="340"/>
        <end position="379"/>
    </location>
</feature>
<feature type="transmembrane region" description="Helical" evidence="11">
    <location>
        <begin position="161"/>
        <end position="181"/>
    </location>
</feature>
<feature type="domain" description="G-protein coupled receptors family 1 profile" evidence="12">
    <location>
        <begin position="62"/>
        <end position="452"/>
    </location>
</feature>
<gene>
    <name evidence="14 15 16" type="primary">LOC115216729</name>
</gene>
<protein>
    <submittedName>
        <fullName evidence="14 15">5-hydroxytryptamine receptor 1B-like</fullName>
    </submittedName>
</protein>
<proteinExistence type="inferred from homology"/>
<dbReference type="FunFam" id="1.20.1070.10:FF:000375">
    <property type="entry name" value="5-hydroxytryptamine (serotonin) receptor 1Fa"/>
    <property type="match status" value="1"/>
</dbReference>
<evidence type="ECO:0000256" key="10">
    <source>
        <dbReference type="SAM" id="MobiDB-lite"/>
    </source>
</evidence>
<feature type="transmembrane region" description="Helical" evidence="11">
    <location>
        <begin position="432"/>
        <end position="455"/>
    </location>
</feature>
<keyword evidence="13" id="KW-1185">Reference proteome</keyword>
<keyword evidence="8 9" id="KW-0807">Transducer</keyword>
<dbReference type="InterPro" id="IPR000276">
    <property type="entry name" value="GPCR_Rhodpsn"/>
</dbReference>
<dbReference type="Pfam" id="PF00001">
    <property type="entry name" value="7tm_1"/>
    <property type="match status" value="1"/>
</dbReference>
<keyword evidence="2" id="KW-1003">Cell membrane</keyword>
<dbReference type="RefSeq" id="XP_029642128.1">
    <property type="nucleotide sequence ID" value="XM_029786268.2"/>
</dbReference>
<dbReference type="SMART" id="SM01381">
    <property type="entry name" value="7TM_GPCR_Srsx"/>
    <property type="match status" value="1"/>
</dbReference>
<dbReference type="KEGG" id="osn:115216729"/>
<feature type="transmembrane region" description="Helical" evidence="11">
    <location>
        <begin position="398"/>
        <end position="420"/>
    </location>
</feature>
<evidence type="ECO:0000256" key="9">
    <source>
        <dbReference type="RuleBase" id="RU000688"/>
    </source>
</evidence>
<feature type="transmembrane region" description="Helical" evidence="11">
    <location>
        <begin position="79"/>
        <end position="101"/>
    </location>
</feature>
<evidence type="ECO:0000313" key="14">
    <source>
        <dbReference type="RefSeq" id="XP_029642128.1"/>
    </source>
</evidence>
<evidence type="ECO:0000256" key="5">
    <source>
        <dbReference type="ARBA" id="ARBA00023040"/>
    </source>
</evidence>
<dbReference type="AlphaFoldDB" id="A0A6P7SV13"/>
<dbReference type="RefSeq" id="XP_036362169.1">
    <property type="nucleotide sequence ID" value="XM_036506276.1"/>
</dbReference>
<feature type="compositionally biased region" description="Polar residues" evidence="10">
    <location>
        <begin position="353"/>
        <end position="368"/>
    </location>
</feature>
<keyword evidence="7 9" id="KW-0675">Receptor</keyword>
<dbReference type="PROSITE" id="PS50262">
    <property type="entry name" value="G_PROTEIN_RECEP_F1_2"/>
    <property type="match status" value="1"/>
</dbReference>
<evidence type="ECO:0000313" key="13">
    <source>
        <dbReference type="Proteomes" id="UP000515154"/>
    </source>
</evidence>
<accession>A0A6P7SV13</accession>
<dbReference type="CDD" id="cd15331">
    <property type="entry name" value="7tmA_5-HT1A_invertebrates"/>
    <property type="match status" value="1"/>
</dbReference>
<dbReference type="PROSITE" id="PS00237">
    <property type="entry name" value="G_PROTEIN_RECEP_F1_1"/>
    <property type="match status" value="1"/>
</dbReference>
<evidence type="ECO:0000256" key="4">
    <source>
        <dbReference type="ARBA" id="ARBA00022989"/>
    </source>
</evidence>
<keyword evidence="3 9" id="KW-0812">Transmembrane</keyword>
<keyword evidence="5 9" id="KW-0297">G-protein coupled receptor</keyword>
<comment type="subcellular location">
    <subcellularLocation>
        <location evidence="1">Cell membrane</location>
        <topology evidence="1">Multi-pass membrane protein</topology>
    </subcellularLocation>
</comment>
<evidence type="ECO:0000256" key="1">
    <source>
        <dbReference type="ARBA" id="ARBA00004651"/>
    </source>
</evidence>
<evidence type="ECO:0000313" key="15">
    <source>
        <dbReference type="RefSeq" id="XP_036362168.1"/>
    </source>
</evidence>
<reference evidence="14 15" key="1">
    <citation type="submission" date="2025-08" db="UniProtKB">
        <authorList>
            <consortium name="RefSeq"/>
        </authorList>
    </citation>
    <scope>IDENTIFICATION</scope>
</reference>
<dbReference type="GO" id="GO:0005886">
    <property type="term" value="C:plasma membrane"/>
    <property type="evidence" value="ECO:0007669"/>
    <property type="project" value="UniProtKB-SubCell"/>
</dbReference>
<feature type="transmembrane region" description="Helical" evidence="11">
    <location>
        <begin position="121"/>
        <end position="141"/>
    </location>
</feature>
<name>A0A6P7SV13_9MOLL</name>
<dbReference type="RefSeq" id="XP_036362168.1">
    <property type="nucleotide sequence ID" value="XM_036506275.1"/>
</dbReference>
<dbReference type="GO" id="GO:0043410">
    <property type="term" value="P:positive regulation of MAPK cascade"/>
    <property type="evidence" value="ECO:0007669"/>
    <property type="project" value="TreeGrafter"/>
</dbReference>
<feature type="transmembrane region" description="Helical" evidence="11">
    <location>
        <begin position="201"/>
        <end position="228"/>
    </location>
</feature>
<evidence type="ECO:0000256" key="8">
    <source>
        <dbReference type="ARBA" id="ARBA00023224"/>
    </source>
</evidence>
<dbReference type="SUPFAM" id="SSF81321">
    <property type="entry name" value="Family A G protein-coupled receptor-like"/>
    <property type="match status" value="1"/>
</dbReference>
<evidence type="ECO:0000313" key="16">
    <source>
        <dbReference type="RefSeq" id="XP_036362169.1"/>
    </source>
</evidence>
<dbReference type="PRINTS" id="PR00237">
    <property type="entry name" value="GPCRRHODOPSN"/>
</dbReference>
<evidence type="ECO:0000256" key="2">
    <source>
        <dbReference type="ARBA" id="ARBA00022475"/>
    </source>
</evidence>
<dbReference type="InterPro" id="IPR017452">
    <property type="entry name" value="GPCR_Rhodpsn_7TM"/>
</dbReference>
<evidence type="ECO:0000256" key="11">
    <source>
        <dbReference type="SAM" id="Phobius"/>
    </source>
</evidence>
<keyword evidence="4 11" id="KW-1133">Transmembrane helix</keyword>
<dbReference type="Gene3D" id="1.20.1070.10">
    <property type="entry name" value="Rhodopsin 7-helix transmembrane proteins"/>
    <property type="match status" value="2"/>
</dbReference>
<dbReference type="PANTHER" id="PTHR24248">
    <property type="entry name" value="ADRENERGIC RECEPTOR-RELATED G-PROTEIN COUPLED RECEPTOR"/>
    <property type="match status" value="1"/>
</dbReference>
<feature type="transmembrane region" description="Helical" evidence="11">
    <location>
        <begin position="44"/>
        <end position="72"/>
    </location>
</feature>
<comment type="similarity">
    <text evidence="9">Belongs to the G-protein coupled receptor 1 family.</text>
</comment>
<dbReference type="GO" id="GO:0004930">
    <property type="term" value="F:G protein-coupled receptor activity"/>
    <property type="evidence" value="ECO:0007669"/>
    <property type="project" value="UniProtKB-KW"/>
</dbReference>
<evidence type="ECO:0000259" key="12">
    <source>
        <dbReference type="PROSITE" id="PS50262"/>
    </source>
</evidence>
<keyword evidence="6 11" id="KW-0472">Membrane</keyword>
<organism evidence="13 16">
    <name type="scientific">Octopus sinensis</name>
    <name type="common">East Asian common octopus</name>
    <dbReference type="NCBI Taxonomy" id="2607531"/>
    <lineage>
        <taxon>Eukaryota</taxon>
        <taxon>Metazoa</taxon>
        <taxon>Spiralia</taxon>
        <taxon>Lophotrochozoa</taxon>
        <taxon>Mollusca</taxon>
        <taxon>Cephalopoda</taxon>
        <taxon>Coleoidea</taxon>
        <taxon>Octopodiformes</taxon>
        <taxon>Octopoda</taxon>
        <taxon>Incirrata</taxon>
        <taxon>Octopodidae</taxon>
        <taxon>Octopus</taxon>
    </lineage>
</organism>